<evidence type="ECO:0000313" key="3">
    <source>
        <dbReference type="Proteomes" id="UP001243420"/>
    </source>
</evidence>
<dbReference type="RefSeq" id="WP_279965312.1">
    <property type="nucleotide sequence ID" value="NZ_CP122537.1"/>
</dbReference>
<dbReference type="InterPro" id="IPR006311">
    <property type="entry name" value="TAT_signal"/>
</dbReference>
<name>A0ABY8LBB1_9RHOB</name>
<dbReference type="Pfam" id="PF20181">
    <property type="entry name" value="DUF6544"/>
    <property type="match status" value="1"/>
</dbReference>
<reference evidence="2 3" key="1">
    <citation type="submission" date="2023-04" db="EMBL/GenBank/DDBJ databases">
        <title>Jannaschia ovalis sp. nov., a marine bacterium isolated from sea tidal flat.</title>
        <authorList>
            <person name="Kwon D.Y."/>
            <person name="Kim J.-J."/>
        </authorList>
    </citation>
    <scope>NUCLEOTIDE SEQUENCE [LARGE SCALE GENOMIC DNA]</scope>
    <source>
        <strain evidence="2 3">GRR-S6-38</strain>
    </source>
</reference>
<sequence length="288" mass="30786">MTARRLALGLAALLALGAGAALALRAADARAEGALRAALLKAGRDAPAPAFHPAMLDGLPAPARRFFRFAIAPGTPLRIAATIEMGGTLSLGPRDDARDQPMTARQILAPPHGFLWQVETGGAMRLTGSDALGAGTSSTRFRLLSALPVVRVAGDPNHFRSAFGRMVGEGLFWTPAAFLPQAQSGWDALAWEAVDGDTARVVVAKYGLEQAAEITVDPEGRLLRVVFRRWSNENAARRYRLQPFGGDVSGFARFDGFGLPTRVTGGNHYGTELYHPFFKAKATRITLR</sequence>
<dbReference type="Proteomes" id="UP001243420">
    <property type="component" value="Chromosome"/>
</dbReference>
<organism evidence="2 3">
    <name type="scientific">Jannaschia ovalis</name>
    <dbReference type="NCBI Taxonomy" id="3038773"/>
    <lineage>
        <taxon>Bacteria</taxon>
        <taxon>Pseudomonadati</taxon>
        <taxon>Pseudomonadota</taxon>
        <taxon>Alphaproteobacteria</taxon>
        <taxon>Rhodobacterales</taxon>
        <taxon>Roseobacteraceae</taxon>
        <taxon>Jannaschia</taxon>
    </lineage>
</organism>
<keyword evidence="3" id="KW-1185">Reference proteome</keyword>
<protein>
    <submittedName>
        <fullName evidence="2">Uncharacterized protein</fullName>
    </submittedName>
</protein>
<accession>A0ABY8LBB1</accession>
<gene>
    <name evidence="2" type="ORF">P8627_16330</name>
</gene>
<feature type="signal peptide" evidence="1">
    <location>
        <begin position="1"/>
        <end position="23"/>
    </location>
</feature>
<feature type="chain" id="PRO_5046683839" evidence="1">
    <location>
        <begin position="24"/>
        <end position="288"/>
    </location>
</feature>
<evidence type="ECO:0000313" key="2">
    <source>
        <dbReference type="EMBL" id="WGH78561.1"/>
    </source>
</evidence>
<dbReference type="EMBL" id="CP122537">
    <property type="protein sequence ID" value="WGH78561.1"/>
    <property type="molecule type" value="Genomic_DNA"/>
</dbReference>
<evidence type="ECO:0000256" key="1">
    <source>
        <dbReference type="SAM" id="SignalP"/>
    </source>
</evidence>
<proteinExistence type="predicted"/>
<dbReference type="InterPro" id="IPR046674">
    <property type="entry name" value="DUF6544"/>
</dbReference>
<keyword evidence="1" id="KW-0732">Signal</keyword>
<dbReference type="PROSITE" id="PS51318">
    <property type="entry name" value="TAT"/>
    <property type="match status" value="1"/>
</dbReference>